<dbReference type="AlphaFoldDB" id="A0A0F9D3F0"/>
<feature type="non-terminal residue" evidence="1">
    <location>
        <position position="89"/>
    </location>
</feature>
<evidence type="ECO:0000313" key="1">
    <source>
        <dbReference type="EMBL" id="KKL06648.1"/>
    </source>
</evidence>
<gene>
    <name evidence="1" type="ORF">LCGC14_2593960</name>
</gene>
<dbReference type="EMBL" id="LAZR01043619">
    <property type="protein sequence ID" value="KKL06648.1"/>
    <property type="molecule type" value="Genomic_DNA"/>
</dbReference>
<comment type="caution">
    <text evidence="1">The sequence shown here is derived from an EMBL/GenBank/DDBJ whole genome shotgun (WGS) entry which is preliminary data.</text>
</comment>
<organism evidence="1">
    <name type="scientific">marine sediment metagenome</name>
    <dbReference type="NCBI Taxonomy" id="412755"/>
    <lineage>
        <taxon>unclassified sequences</taxon>
        <taxon>metagenomes</taxon>
        <taxon>ecological metagenomes</taxon>
    </lineage>
</organism>
<reference evidence="1" key="1">
    <citation type="journal article" date="2015" name="Nature">
        <title>Complex archaea that bridge the gap between prokaryotes and eukaryotes.</title>
        <authorList>
            <person name="Spang A."/>
            <person name="Saw J.H."/>
            <person name="Jorgensen S.L."/>
            <person name="Zaremba-Niedzwiedzka K."/>
            <person name="Martijn J."/>
            <person name="Lind A.E."/>
            <person name="van Eijk R."/>
            <person name="Schleper C."/>
            <person name="Guy L."/>
            <person name="Ettema T.J."/>
        </authorList>
    </citation>
    <scope>NUCLEOTIDE SEQUENCE</scope>
</reference>
<name>A0A0F9D3F0_9ZZZZ</name>
<accession>A0A0F9D3F0</accession>
<protein>
    <submittedName>
        <fullName evidence="1">Uncharacterized protein</fullName>
    </submittedName>
</protein>
<proteinExistence type="predicted"/>
<sequence length="89" mass="10442">MTRQIATTQATLEGEQVTVTRFRFDPGEYDRLREIAEGHRMECEYHYEHLNPTVPAVLYVRPDRRYLEGPPIMQAPYFDPWQGANGNRS</sequence>